<gene>
    <name evidence="3" type="ORF">METZ01_LOCUS343939</name>
</gene>
<protein>
    <recommendedName>
        <fullName evidence="4">Short-chain dehydrogenase</fullName>
    </recommendedName>
</protein>
<proteinExistence type="inferred from homology"/>
<keyword evidence="2" id="KW-0560">Oxidoreductase</keyword>
<reference evidence="3" key="1">
    <citation type="submission" date="2018-05" db="EMBL/GenBank/DDBJ databases">
        <authorList>
            <person name="Lanie J.A."/>
            <person name="Ng W.-L."/>
            <person name="Kazmierczak K.M."/>
            <person name="Andrzejewski T.M."/>
            <person name="Davidsen T.M."/>
            <person name="Wayne K.J."/>
            <person name="Tettelin H."/>
            <person name="Glass J.I."/>
            <person name="Rusch D."/>
            <person name="Podicherti R."/>
            <person name="Tsui H.-C.T."/>
            <person name="Winkler M.E."/>
        </authorList>
    </citation>
    <scope>NUCLEOTIDE SEQUENCE</scope>
</reference>
<dbReference type="CDD" id="cd05233">
    <property type="entry name" value="SDR_c"/>
    <property type="match status" value="1"/>
</dbReference>
<feature type="non-terminal residue" evidence="3">
    <location>
        <position position="228"/>
    </location>
</feature>
<dbReference type="Pfam" id="PF00106">
    <property type="entry name" value="adh_short"/>
    <property type="match status" value="1"/>
</dbReference>
<dbReference type="PRINTS" id="PR00081">
    <property type="entry name" value="GDHRDH"/>
</dbReference>
<dbReference type="AlphaFoldDB" id="A0A382R1S9"/>
<name>A0A382R1S9_9ZZZZ</name>
<organism evidence="3">
    <name type="scientific">marine metagenome</name>
    <dbReference type="NCBI Taxonomy" id="408172"/>
    <lineage>
        <taxon>unclassified sequences</taxon>
        <taxon>metagenomes</taxon>
        <taxon>ecological metagenomes</taxon>
    </lineage>
</organism>
<sequence length="228" mass="24301">MSVDGARKTAVVTGAAGGIGRMLVLAALDAGYRVALLDRDREGLDRVCAEVVEPNRRNCVLAYPTDVAREEDCVEAVKHAAADFGEISALVNAAGIGMVVIRDSHMVEPVRFDEVSVEHWDDFFAINTKAPFLMAKAVLPHLIESGWGRIINVTTSMDTMHLAGMYPYGPSKAALEAATAIWAQELNGTGVTVNVLTPGGPTDTAMLGQKLPFPRSAMIKPAVMKAPL</sequence>
<dbReference type="InterPro" id="IPR002347">
    <property type="entry name" value="SDR_fam"/>
</dbReference>
<dbReference type="PANTHER" id="PTHR42760">
    <property type="entry name" value="SHORT-CHAIN DEHYDROGENASES/REDUCTASES FAMILY MEMBER"/>
    <property type="match status" value="1"/>
</dbReference>
<dbReference type="SUPFAM" id="SSF51735">
    <property type="entry name" value="NAD(P)-binding Rossmann-fold domains"/>
    <property type="match status" value="1"/>
</dbReference>
<dbReference type="EMBL" id="UINC01118152">
    <property type="protein sequence ID" value="SVC91085.1"/>
    <property type="molecule type" value="Genomic_DNA"/>
</dbReference>
<evidence type="ECO:0000313" key="3">
    <source>
        <dbReference type="EMBL" id="SVC91085.1"/>
    </source>
</evidence>
<dbReference type="InterPro" id="IPR036291">
    <property type="entry name" value="NAD(P)-bd_dom_sf"/>
</dbReference>
<evidence type="ECO:0008006" key="4">
    <source>
        <dbReference type="Google" id="ProtNLM"/>
    </source>
</evidence>
<dbReference type="PRINTS" id="PR00080">
    <property type="entry name" value="SDRFAMILY"/>
</dbReference>
<comment type="similarity">
    <text evidence="1">Belongs to the short-chain dehydrogenases/reductases (SDR) family.</text>
</comment>
<dbReference type="PANTHER" id="PTHR42760:SF133">
    <property type="entry name" value="3-OXOACYL-[ACYL-CARRIER-PROTEIN] REDUCTASE"/>
    <property type="match status" value="1"/>
</dbReference>
<dbReference type="GO" id="GO:0016616">
    <property type="term" value="F:oxidoreductase activity, acting on the CH-OH group of donors, NAD or NADP as acceptor"/>
    <property type="evidence" value="ECO:0007669"/>
    <property type="project" value="TreeGrafter"/>
</dbReference>
<accession>A0A382R1S9</accession>
<evidence type="ECO:0000256" key="1">
    <source>
        <dbReference type="ARBA" id="ARBA00006484"/>
    </source>
</evidence>
<dbReference type="Gene3D" id="3.40.50.720">
    <property type="entry name" value="NAD(P)-binding Rossmann-like Domain"/>
    <property type="match status" value="1"/>
</dbReference>
<evidence type="ECO:0000256" key="2">
    <source>
        <dbReference type="ARBA" id="ARBA00023002"/>
    </source>
</evidence>